<organism evidence="2">
    <name type="scientific">Spodoptera frugiperda</name>
    <name type="common">Fall armyworm</name>
    <dbReference type="NCBI Taxonomy" id="7108"/>
    <lineage>
        <taxon>Eukaryota</taxon>
        <taxon>Metazoa</taxon>
        <taxon>Ecdysozoa</taxon>
        <taxon>Arthropoda</taxon>
        <taxon>Hexapoda</taxon>
        <taxon>Insecta</taxon>
        <taxon>Pterygota</taxon>
        <taxon>Neoptera</taxon>
        <taxon>Endopterygota</taxon>
        <taxon>Lepidoptera</taxon>
        <taxon>Glossata</taxon>
        <taxon>Ditrysia</taxon>
        <taxon>Noctuoidea</taxon>
        <taxon>Noctuidae</taxon>
        <taxon>Amphipyrinae</taxon>
        <taxon>Spodoptera</taxon>
    </lineage>
</organism>
<evidence type="ECO:0000313" key="2">
    <source>
        <dbReference type="EMBL" id="SOQ46758.1"/>
    </source>
</evidence>
<name>A0A2H1W111_SPOFR</name>
<accession>A0A2H1W111</accession>
<evidence type="ECO:0000256" key="1">
    <source>
        <dbReference type="SAM" id="MobiDB-lite"/>
    </source>
</evidence>
<proteinExistence type="predicted"/>
<feature type="region of interest" description="Disordered" evidence="1">
    <location>
        <begin position="65"/>
        <end position="93"/>
    </location>
</feature>
<gene>
    <name evidence="2" type="ORF">SFRICE_027620</name>
</gene>
<reference evidence="2" key="1">
    <citation type="submission" date="2016-07" db="EMBL/GenBank/DDBJ databases">
        <authorList>
            <person name="Bretaudeau A."/>
        </authorList>
    </citation>
    <scope>NUCLEOTIDE SEQUENCE</scope>
    <source>
        <strain evidence="2">Rice</strain>
        <tissue evidence="2">Whole body</tissue>
    </source>
</reference>
<sequence>MGKWAPKHFYTGPRQGTLRHWVGRKIIRRLLPPWARREEVRSPGNPLDSTQLWVGISPTGPHLWWSDDSMRRTRNATPHAQGENHPMSSPALD</sequence>
<dbReference type="EMBL" id="ODYU01005666">
    <property type="protein sequence ID" value="SOQ46758.1"/>
    <property type="molecule type" value="Genomic_DNA"/>
</dbReference>
<protein>
    <submittedName>
        <fullName evidence="2">SFRICE_027620</fullName>
    </submittedName>
</protein>
<dbReference type="AlphaFoldDB" id="A0A2H1W111"/>